<dbReference type="InterPro" id="IPR015967">
    <property type="entry name" value="Rcmb_RecR_Znf"/>
</dbReference>
<comment type="function">
    <text evidence="7">May play a role in DNA repair. It seems to be involved in an RecBC-independent recombinational process of DNA repair. It may act with RecF and RecO.</text>
</comment>
<organism evidence="9">
    <name type="scientific">Leptotrichia rugosa</name>
    <dbReference type="NCBI Taxonomy" id="3239302"/>
    <lineage>
        <taxon>Bacteria</taxon>
        <taxon>Fusobacteriati</taxon>
        <taxon>Fusobacteriota</taxon>
        <taxon>Fusobacteriia</taxon>
        <taxon>Fusobacteriales</taxon>
        <taxon>Leptotrichiaceae</taxon>
        <taxon>Leptotrichia</taxon>
    </lineage>
</organism>
<dbReference type="Gene3D" id="6.10.250.240">
    <property type="match status" value="1"/>
</dbReference>
<evidence type="ECO:0000313" key="9">
    <source>
        <dbReference type="EMBL" id="XDU65954.1"/>
    </source>
</evidence>
<dbReference type="InterPro" id="IPR023627">
    <property type="entry name" value="Rcmb_RecR"/>
</dbReference>
<dbReference type="PROSITE" id="PS50880">
    <property type="entry name" value="TOPRIM"/>
    <property type="match status" value="1"/>
</dbReference>
<gene>
    <name evidence="7 9" type="primary">recR</name>
    <name evidence="9" type="ORF">AB8B22_05860</name>
</gene>
<dbReference type="SMART" id="SM00493">
    <property type="entry name" value="TOPRIM"/>
    <property type="match status" value="1"/>
</dbReference>
<protein>
    <recommendedName>
        <fullName evidence="7">Recombination protein RecR</fullName>
    </recommendedName>
</protein>
<dbReference type="GO" id="GO:0006310">
    <property type="term" value="P:DNA recombination"/>
    <property type="evidence" value="ECO:0007669"/>
    <property type="project" value="UniProtKB-UniRule"/>
</dbReference>
<dbReference type="Gene3D" id="3.40.1360.10">
    <property type="match status" value="1"/>
</dbReference>
<evidence type="ECO:0000256" key="4">
    <source>
        <dbReference type="ARBA" id="ARBA00022833"/>
    </source>
</evidence>
<reference evidence="9" key="1">
    <citation type="submission" date="2024-07" db="EMBL/GenBank/DDBJ databases">
        <authorList>
            <person name="Li X.-J."/>
            <person name="Wang X."/>
        </authorList>
    </citation>
    <scope>NUCLEOTIDE SEQUENCE</scope>
    <source>
        <strain evidence="9">HSP-334</strain>
    </source>
</reference>
<keyword evidence="3 7" id="KW-0863">Zinc-finger</keyword>
<dbReference type="RefSeq" id="WP_369710417.1">
    <property type="nucleotide sequence ID" value="NZ_CP165644.1"/>
</dbReference>
<dbReference type="Gene3D" id="1.10.8.420">
    <property type="entry name" value="RecR Domain 1"/>
    <property type="match status" value="1"/>
</dbReference>
<dbReference type="Pfam" id="PF21176">
    <property type="entry name" value="RecR_HhH"/>
    <property type="match status" value="1"/>
</dbReference>
<dbReference type="Pfam" id="PF21175">
    <property type="entry name" value="RecR_C"/>
    <property type="match status" value="1"/>
</dbReference>
<keyword evidence="5 7" id="KW-0233">DNA recombination</keyword>
<dbReference type="KEGG" id="lrug:AB8B22_05860"/>
<keyword evidence="1 7" id="KW-0479">Metal-binding</keyword>
<evidence type="ECO:0000256" key="3">
    <source>
        <dbReference type="ARBA" id="ARBA00022771"/>
    </source>
</evidence>
<dbReference type="AlphaFoldDB" id="A0AB39VFJ5"/>
<evidence type="ECO:0000256" key="5">
    <source>
        <dbReference type="ARBA" id="ARBA00023172"/>
    </source>
</evidence>
<keyword evidence="6 7" id="KW-0234">DNA repair</keyword>
<dbReference type="EMBL" id="CP165644">
    <property type="protein sequence ID" value="XDU65954.1"/>
    <property type="molecule type" value="Genomic_DNA"/>
</dbReference>
<evidence type="ECO:0000256" key="6">
    <source>
        <dbReference type="ARBA" id="ARBA00023204"/>
    </source>
</evidence>
<keyword evidence="4 7" id="KW-0862">Zinc</keyword>
<comment type="similarity">
    <text evidence="7">Belongs to the RecR family.</text>
</comment>
<accession>A0AB39VFJ5</accession>
<dbReference type="Pfam" id="PF13662">
    <property type="entry name" value="Toprim_4"/>
    <property type="match status" value="1"/>
</dbReference>
<dbReference type="GO" id="GO:0008270">
    <property type="term" value="F:zinc ion binding"/>
    <property type="evidence" value="ECO:0007669"/>
    <property type="project" value="UniProtKB-KW"/>
</dbReference>
<dbReference type="Pfam" id="PF02132">
    <property type="entry name" value="RecR_ZnF"/>
    <property type="match status" value="1"/>
</dbReference>
<name>A0AB39VFJ5_9FUSO</name>
<dbReference type="CDD" id="cd01025">
    <property type="entry name" value="TOPRIM_recR"/>
    <property type="match status" value="1"/>
</dbReference>
<dbReference type="InterPro" id="IPR006171">
    <property type="entry name" value="TOPRIM_dom"/>
</dbReference>
<dbReference type="PANTHER" id="PTHR30446:SF0">
    <property type="entry name" value="RECOMBINATION PROTEIN RECR"/>
    <property type="match status" value="1"/>
</dbReference>
<keyword evidence="2 7" id="KW-0227">DNA damage</keyword>
<dbReference type="GO" id="GO:0006281">
    <property type="term" value="P:DNA repair"/>
    <property type="evidence" value="ECO:0007669"/>
    <property type="project" value="UniProtKB-UniRule"/>
</dbReference>
<feature type="zinc finger region" description="C4-type" evidence="7">
    <location>
        <begin position="54"/>
        <end position="69"/>
    </location>
</feature>
<evidence type="ECO:0000256" key="1">
    <source>
        <dbReference type="ARBA" id="ARBA00022723"/>
    </source>
</evidence>
<dbReference type="NCBIfam" id="TIGR00615">
    <property type="entry name" value="recR"/>
    <property type="match status" value="1"/>
</dbReference>
<dbReference type="PANTHER" id="PTHR30446">
    <property type="entry name" value="RECOMBINATION PROTEIN RECR"/>
    <property type="match status" value="1"/>
</dbReference>
<dbReference type="HAMAP" id="MF_00017">
    <property type="entry name" value="RecR"/>
    <property type="match status" value="1"/>
</dbReference>
<evidence type="ECO:0000259" key="8">
    <source>
        <dbReference type="PROSITE" id="PS50880"/>
    </source>
</evidence>
<feature type="domain" description="Toprim" evidence="8">
    <location>
        <begin position="77"/>
        <end position="171"/>
    </location>
</feature>
<dbReference type="InterPro" id="IPR000093">
    <property type="entry name" value="DNA_Rcmb_RecR"/>
</dbReference>
<evidence type="ECO:0000256" key="7">
    <source>
        <dbReference type="HAMAP-Rule" id="MF_00017"/>
    </source>
</evidence>
<dbReference type="GO" id="GO:0003677">
    <property type="term" value="F:DNA binding"/>
    <property type="evidence" value="ECO:0007669"/>
    <property type="project" value="UniProtKB-UniRule"/>
</dbReference>
<sequence>MKKLDDLIDVFAKLPGIGRKSAQRIAFDILEKSENEIDEMLNTIKTSHFGIKHCKICGNLSENDICEICSDDKRDKNVICVVEGVRDVIAFEKSDTYFGLYHVLGGKIDPLNGITTEDLNLKNLINRLDGSVKEVILALNPDLEGETTNLYLTKILKGKNIKVSKIASGIPIGGNIEYTDILTLGKSLEGRIDIE</sequence>
<proteinExistence type="inferred from homology"/>
<evidence type="ECO:0000256" key="2">
    <source>
        <dbReference type="ARBA" id="ARBA00022763"/>
    </source>
</evidence>
<dbReference type="Gene3D" id="3.30.60.80">
    <property type="match status" value="1"/>
</dbReference>
<dbReference type="PROSITE" id="PS01300">
    <property type="entry name" value="RECR"/>
    <property type="match status" value="1"/>
</dbReference>
<dbReference type="SUPFAM" id="SSF111304">
    <property type="entry name" value="Recombination protein RecR"/>
    <property type="match status" value="1"/>
</dbReference>
<dbReference type="InterPro" id="IPR034137">
    <property type="entry name" value="TOPRIM_RecR"/>
</dbReference>